<protein>
    <submittedName>
        <fullName evidence="1">Uncharacterized protein</fullName>
    </submittedName>
</protein>
<gene>
    <name evidence="1" type="ORF">E6W39_03210</name>
</gene>
<proteinExistence type="predicted"/>
<dbReference type="EMBL" id="VIGB01000003">
    <property type="protein sequence ID" value="TQF01430.1"/>
    <property type="molecule type" value="Genomic_DNA"/>
</dbReference>
<sequence length="136" mass="14054">MSDAVILAQEITPYVAAAVSAYGAAVLTQVEQHAADATVSCGQRLLRRLLRRTGPEQEAVAGAVNDLAGDPKDVDLQAGLRLAIRRALQADAQLASDIAAVPRPTVAMTASGERSVAAHTVHGNITTGDNHPPTTP</sequence>
<dbReference type="AlphaFoldDB" id="A0A540VXD9"/>
<organism evidence="1 2">
    <name type="scientific">Kitasatospora acidiphila</name>
    <dbReference type="NCBI Taxonomy" id="2567942"/>
    <lineage>
        <taxon>Bacteria</taxon>
        <taxon>Bacillati</taxon>
        <taxon>Actinomycetota</taxon>
        <taxon>Actinomycetes</taxon>
        <taxon>Kitasatosporales</taxon>
        <taxon>Streptomycetaceae</taxon>
        <taxon>Kitasatospora</taxon>
    </lineage>
</organism>
<keyword evidence="2" id="KW-1185">Reference proteome</keyword>
<comment type="caution">
    <text evidence="1">The sequence shown here is derived from an EMBL/GenBank/DDBJ whole genome shotgun (WGS) entry which is preliminary data.</text>
</comment>
<accession>A0A540VXD9</accession>
<name>A0A540VXD9_9ACTN</name>
<evidence type="ECO:0000313" key="1">
    <source>
        <dbReference type="EMBL" id="TQF01430.1"/>
    </source>
</evidence>
<dbReference type="Proteomes" id="UP000319103">
    <property type="component" value="Unassembled WGS sequence"/>
</dbReference>
<evidence type="ECO:0000313" key="2">
    <source>
        <dbReference type="Proteomes" id="UP000319103"/>
    </source>
</evidence>
<reference evidence="1 2" key="1">
    <citation type="submission" date="2019-06" db="EMBL/GenBank/DDBJ databases">
        <title>Description of Kitasatospora acidophila sp. nov. isolated from pine grove soil, and reclassification of Streptomyces novaecaesareae to Kitasatospora novaeceasareae comb. nov.</title>
        <authorList>
            <person name="Kim M.J."/>
        </authorList>
    </citation>
    <scope>NUCLEOTIDE SEQUENCE [LARGE SCALE GENOMIC DNA]</scope>
    <source>
        <strain evidence="1 2">MMS16-CNU292</strain>
    </source>
</reference>
<dbReference type="RefSeq" id="WP_141632162.1">
    <property type="nucleotide sequence ID" value="NZ_VIGB01000003.1"/>
</dbReference>